<proteinExistence type="predicted"/>
<organism evidence="1 2">
    <name type="scientific">Aminipila butyrica</name>
    <dbReference type="NCBI Taxonomy" id="433296"/>
    <lineage>
        <taxon>Bacteria</taxon>
        <taxon>Bacillati</taxon>
        <taxon>Bacillota</taxon>
        <taxon>Clostridia</taxon>
        <taxon>Peptostreptococcales</taxon>
        <taxon>Anaerovoracaceae</taxon>
        <taxon>Aminipila</taxon>
    </lineage>
</organism>
<dbReference type="RefSeq" id="WP_163067029.1">
    <property type="nucleotide sequence ID" value="NZ_CP048649.1"/>
</dbReference>
<accession>A0A858BX87</accession>
<dbReference type="KEGG" id="abut:Ami103574_10860"/>
<dbReference type="Proteomes" id="UP000466848">
    <property type="component" value="Chromosome"/>
</dbReference>
<evidence type="ECO:0000313" key="1">
    <source>
        <dbReference type="EMBL" id="QIB69789.1"/>
    </source>
</evidence>
<keyword evidence="2" id="KW-1185">Reference proteome</keyword>
<dbReference type="EMBL" id="CP048649">
    <property type="protein sequence ID" value="QIB69789.1"/>
    <property type="molecule type" value="Genomic_DNA"/>
</dbReference>
<evidence type="ECO:0000313" key="2">
    <source>
        <dbReference type="Proteomes" id="UP000466848"/>
    </source>
</evidence>
<name>A0A858BX87_9FIRM</name>
<protein>
    <submittedName>
        <fullName evidence="1">Uncharacterized protein</fullName>
    </submittedName>
</protein>
<dbReference type="AlphaFoldDB" id="A0A858BX87"/>
<reference evidence="1 2" key="1">
    <citation type="submission" date="2020-02" db="EMBL/GenBank/DDBJ databases">
        <authorList>
            <person name="Kim Y.B."/>
            <person name="Roh S.W."/>
        </authorList>
    </citation>
    <scope>NUCLEOTIDE SEQUENCE [LARGE SCALE GENOMIC DNA]</scope>
    <source>
        <strain evidence="1 2">DSM 103574</strain>
    </source>
</reference>
<gene>
    <name evidence="1" type="ORF">Ami103574_10860</name>
</gene>
<sequence length="309" mass="34995">MEERIGKNFVKQRLAISVILTLVIMLLAQSISFALGDENDAYSGIPTVKLDLSGLDDSGKLIYCGIDVAVFWDPDNDGEFKVVPDDSKVKRIITTHKSIKLDLGDPKTYKKGIKHKLAMRTLYVPIGVKQEPIVIADADNGNDGWVEIPGTLFIPTYFINPVDSPYINHTEKWDENREKYNKVKEHLGQENKIRPAAVFWSGEKFILHVETSEVVSGVAVTILKETNDKKQPYKTVLNKPEKHPTITGAAIYTGELWDESLFNKYGNYIPKTLKFRLDILSAEGEVMEEKFSEVTGDNTDLYYRSKKEY</sequence>